<dbReference type="SUPFAM" id="SSF54001">
    <property type="entry name" value="Cysteine proteinases"/>
    <property type="match status" value="1"/>
</dbReference>
<evidence type="ECO:0000259" key="2">
    <source>
        <dbReference type="Pfam" id="PF01841"/>
    </source>
</evidence>
<keyword evidence="1" id="KW-0732">Signal</keyword>
<dbReference type="InterPro" id="IPR002931">
    <property type="entry name" value="Transglutaminase-like"/>
</dbReference>
<proteinExistence type="predicted"/>
<dbReference type="InterPro" id="IPR026906">
    <property type="entry name" value="LRR_5"/>
</dbReference>
<organism evidence="3 4">
    <name type="scientific">Anaerocolumna jejuensis DSM 15929</name>
    <dbReference type="NCBI Taxonomy" id="1121322"/>
    <lineage>
        <taxon>Bacteria</taxon>
        <taxon>Bacillati</taxon>
        <taxon>Bacillota</taxon>
        <taxon>Clostridia</taxon>
        <taxon>Lachnospirales</taxon>
        <taxon>Lachnospiraceae</taxon>
        <taxon>Anaerocolumna</taxon>
    </lineage>
</organism>
<dbReference type="Proteomes" id="UP000184386">
    <property type="component" value="Unassembled WGS sequence"/>
</dbReference>
<gene>
    <name evidence="3" type="ORF">SAMN02745136_02688</name>
</gene>
<dbReference type="RefSeq" id="WP_073276733.1">
    <property type="nucleotide sequence ID" value="NZ_FRAC01000013.1"/>
</dbReference>
<feature type="chain" id="PRO_5038596562" evidence="1">
    <location>
        <begin position="31"/>
        <end position="510"/>
    </location>
</feature>
<protein>
    <submittedName>
        <fullName evidence="3">Transglutaminase-like superfamily protein</fullName>
    </submittedName>
</protein>
<feature type="signal peptide" evidence="1">
    <location>
        <begin position="1"/>
        <end position="30"/>
    </location>
</feature>
<dbReference type="OrthoDB" id="1817605at2"/>
<dbReference type="Gene3D" id="3.80.10.10">
    <property type="entry name" value="Ribonuclease Inhibitor"/>
    <property type="match status" value="1"/>
</dbReference>
<dbReference type="STRING" id="1121322.SAMN02745136_02688"/>
<dbReference type="Gene3D" id="3.10.620.30">
    <property type="match status" value="1"/>
</dbReference>
<keyword evidence="4" id="KW-1185">Reference proteome</keyword>
<evidence type="ECO:0000313" key="4">
    <source>
        <dbReference type="Proteomes" id="UP000184386"/>
    </source>
</evidence>
<accession>A0A1M6T844</accession>
<dbReference type="Pfam" id="PF01841">
    <property type="entry name" value="Transglut_core"/>
    <property type="match status" value="1"/>
</dbReference>
<dbReference type="Pfam" id="PF13306">
    <property type="entry name" value="LRR_5"/>
    <property type="match status" value="1"/>
</dbReference>
<dbReference type="EMBL" id="FRAC01000013">
    <property type="protein sequence ID" value="SHK53120.1"/>
    <property type="molecule type" value="Genomic_DNA"/>
</dbReference>
<feature type="domain" description="Transglutaminase-like" evidence="2">
    <location>
        <begin position="334"/>
        <end position="448"/>
    </location>
</feature>
<sequence length="510" mass="57987">MKIKKVLLSNLFVCFSLITIFLFNIEAADASVTINGKEYYHYIGGTPSYEGTFSDGTPYKLTTSILRINEDTPSEARVTSISVENKALDVSGKTLTLPSVFQSDDYSYVITSISGAGKLKNLNLVLPDTVTEITDHCFDNYENLTLNIPASVKKLGNNAFDYTTVKKISVSKDSKYLKTENNNLYSYDGKTAYLFNVSDMSTLTVKEGVEHIIDGAIPRYVSIKKVVFPKTIKRIDDYLNEIPFIVFKGAKPPLVSPYFSSPYVKVPQKSLTLYKKAKDTDGNLAFNEQHVFSKSNYYRPAEKYLRSISTKKYLKAAKAKPKDLTDKQWTAIKKKAASITKGATSDREKAQRIYKWIISECYYNLDGLSITDYGMFYIMSEHYDPRADKTYAAFKGKVMIDYGFSNLTVAMMRAAGLPCETILPQGINQFWNTHFSTYANIVYYNKEWHIMKASKDCKNVKLNGELSKNKSPQTLEYFEYDLEVWTYRENRRPALDTSLVPQSLIDIKTR</sequence>
<dbReference type="AlphaFoldDB" id="A0A1M6T844"/>
<evidence type="ECO:0000256" key="1">
    <source>
        <dbReference type="SAM" id="SignalP"/>
    </source>
</evidence>
<reference evidence="3 4" key="1">
    <citation type="submission" date="2016-11" db="EMBL/GenBank/DDBJ databases">
        <authorList>
            <person name="Jaros S."/>
            <person name="Januszkiewicz K."/>
            <person name="Wedrychowicz H."/>
        </authorList>
    </citation>
    <scope>NUCLEOTIDE SEQUENCE [LARGE SCALE GENOMIC DNA]</scope>
    <source>
        <strain evidence="3 4">DSM 15929</strain>
    </source>
</reference>
<dbReference type="InterPro" id="IPR038765">
    <property type="entry name" value="Papain-like_cys_pep_sf"/>
</dbReference>
<name>A0A1M6T844_9FIRM</name>
<dbReference type="InterPro" id="IPR032675">
    <property type="entry name" value="LRR_dom_sf"/>
</dbReference>
<evidence type="ECO:0000313" key="3">
    <source>
        <dbReference type="EMBL" id="SHK53120.1"/>
    </source>
</evidence>